<gene>
    <name evidence="1" type="ORF">S06H3_01506</name>
</gene>
<accession>X1JU83</accession>
<evidence type="ECO:0000313" key="1">
    <source>
        <dbReference type="EMBL" id="GAH97632.1"/>
    </source>
</evidence>
<name>X1JU83_9ZZZZ</name>
<dbReference type="AlphaFoldDB" id="X1JU83"/>
<comment type="caution">
    <text evidence="1">The sequence shown here is derived from an EMBL/GenBank/DDBJ whole genome shotgun (WGS) entry which is preliminary data.</text>
</comment>
<dbReference type="EMBL" id="BARV01000381">
    <property type="protein sequence ID" value="GAH97632.1"/>
    <property type="molecule type" value="Genomic_DNA"/>
</dbReference>
<organism evidence="1">
    <name type="scientific">marine sediment metagenome</name>
    <dbReference type="NCBI Taxonomy" id="412755"/>
    <lineage>
        <taxon>unclassified sequences</taxon>
        <taxon>metagenomes</taxon>
        <taxon>ecological metagenomes</taxon>
    </lineage>
</organism>
<proteinExistence type="predicted"/>
<reference evidence="1" key="1">
    <citation type="journal article" date="2014" name="Front. Microbiol.">
        <title>High frequency of phylogenetically diverse reductive dehalogenase-homologous genes in deep subseafloor sedimentary metagenomes.</title>
        <authorList>
            <person name="Kawai M."/>
            <person name="Futagami T."/>
            <person name="Toyoda A."/>
            <person name="Takaki Y."/>
            <person name="Nishi S."/>
            <person name="Hori S."/>
            <person name="Arai W."/>
            <person name="Tsubouchi T."/>
            <person name="Morono Y."/>
            <person name="Uchiyama I."/>
            <person name="Ito T."/>
            <person name="Fujiyama A."/>
            <person name="Inagaki F."/>
            <person name="Takami H."/>
        </authorList>
    </citation>
    <scope>NUCLEOTIDE SEQUENCE</scope>
    <source>
        <strain evidence="1">Expedition CK06-06</strain>
    </source>
</reference>
<protein>
    <submittedName>
        <fullName evidence="1">Uncharacterized protein</fullName>
    </submittedName>
</protein>
<sequence length="269" mass="28771">MAHAVYDALTDEQKLAMVQRVPPMDGESLDAWFIRAGGGAAVKQLPPTIWQRDQPPQYLPGELVRESANGGSAAVVSGIGPQLIAAGIPAALVSILPAAALSALGVVYGITQAIGVQYPWETGPGEGMIAPWSREIVQDESGRWVTRETRPDLFNGQVPGTAVAVAGAAPYVGANGQRVVKQWTANGWPFAMTCDADGKNKKLHTVDKYGVPKSWRPYKSVVLGKKMNQSMALRAVKKLEGIKNLAYRIEDLAGSGMKHTVKRSKKKSS</sequence>